<dbReference type="EMBL" id="OU895879">
    <property type="protein sequence ID" value="CAG9809171.1"/>
    <property type="molecule type" value="Genomic_DNA"/>
</dbReference>
<dbReference type="InterPro" id="IPR001194">
    <property type="entry name" value="cDENN_dom"/>
</dbReference>
<dbReference type="InterPro" id="IPR023341">
    <property type="entry name" value="MABP"/>
</dbReference>
<dbReference type="OrthoDB" id="75250at2759"/>
<dbReference type="Pfam" id="PF03455">
    <property type="entry name" value="dDENN"/>
    <property type="match status" value="1"/>
</dbReference>
<evidence type="ECO:0000256" key="1">
    <source>
        <dbReference type="ARBA" id="ARBA00022658"/>
    </source>
</evidence>
<dbReference type="PROSITE" id="PS51498">
    <property type="entry name" value="MABP"/>
    <property type="match status" value="1"/>
</dbReference>
<dbReference type="PANTHER" id="PTHR12296">
    <property type="entry name" value="DENN DOMAIN-CONTAINING PROTEIN 4"/>
    <property type="match status" value="1"/>
</dbReference>
<gene>
    <name evidence="6" type="ORF">CHIRRI_LOCUS12000</name>
</gene>
<evidence type="ECO:0000313" key="7">
    <source>
        <dbReference type="Proteomes" id="UP001153620"/>
    </source>
</evidence>
<dbReference type="InterPro" id="IPR037516">
    <property type="entry name" value="Tripartite_DENN"/>
</dbReference>
<feature type="domain" description="MABP" evidence="5">
    <location>
        <begin position="39"/>
        <end position="195"/>
    </location>
</feature>
<dbReference type="PROSITE" id="PS50211">
    <property type="entry name" value="DENN"/>
    <property type="match status" value="1"/>
</dbReference>
<evidence type="ECO:0000313" key="6">
    <source>
        <dbReference type="EMBL" id="CAG9809171.1"/>
    </source>
</evidence>
<accession>A0A9N9S0W4</accession>
<reference evidence="6" key="2">
    <citation type="submission" date="2022-10" db="EMBL/GenBank/DDBJ databases">
        <authorList>
            <consortium name="ENA_rothamsted_submissions"/>
            <consortium name="culmorum"/>
            <person name="King R."/>
        </authorList>
    </citation>
    <scope>NUCLEOTIDE SEQUENCE</scope>
</reference>
<name>A0A9N9S0W4_9DIPT</name>
<dbReference type="InterPro" id="IPR043153">
    <property type="entry name" value="DENN_C"/>
</dbReference>
<dbReference type="Gene3D" id="3.40.50.11500">
    <property type="match status" value="1"/>
</dbReference>
<evidence type="ECO:0000256" key="3">
    <source>
        <dbReference type="SAM" id="MobiDB-lite"/>
    </source>
</evidence>
<feature type="compositionally biased region" description="Basic and acidic residues" evidence="3">
    <location>
        <begin position="1232"/>
        <end position="1247"/>
    </location>
</feature>
<evidence type="ECO:0000259" key="5">
    <source>
        <dbReference type="PROSITE" id="PS51498"/>
    </source>
</evidence>
<dbReference type="InterPro" id="IPR002885">
    <property type="entry name" value="PPR_rpt"/>
</dbReference>
<dbReference type="Gene3D" id="1.25.40.10">
    <property type="entry name" value="Tetratricopeptide repeat domain"/>
    <property type="match status" value="1"/>
</dbReference>
<dbReference type="PANTHER" id="PTHR12296:SF30">
    <property type="entry name" value="DENN DOMAIN-CONTAINING PROTEIN CRAG"/>
    <property type="match status" value="1"/>
</dbReference>
<dbReference type="Pfam" id="PF03456">
    <property type="entry name" value="uDENN"/>
    <property type="match status" value="1"/>
</dbReference>
<feature type="compositionally biased region" description="Polar residues" evidence="3">
    <location>
        <begin position="1216"/>
        <end position="1231"/>
    </location>
</feature>
<organism evidence="6 7">
    <name type="scientific">Chironomus riparius</name>
    <dbReference type="NCBI Taxonomy" id="315576"/>
    <lineage>
        <taxon>Eukaryota</taxon>
        <taxon>Metazoa</taxon>
        <taxon>Ecdysozoa</taxon>
        <taxon>Arthropoda</taxon>
        <taxon>Hexapoda</taxon>
        <taxon>Insecta</taxon>
        <taxon>Pterygota</taxon>
        <taxon>Neoptera</taxon>
        <taxon>Endopterygota</taxon>
        <taxon>Diptera</taxon>
        <taxon>Nematocera</taxon>
        <taxon>Chironomoidea</taxon>
        <taxon>Chironomidae</taxon>
        <taxon>Chironominae</taxon>
        <taxon>Chironomus</taxon>
    </lineage>
</organism>
<dbReference type="Gene3D" id="2.100.10.50">
    <property type="match status" value="1"/>
</dbReference>
<dbReference type="GO" id="GO:0005085">
    <property type="term" value="F:guanyl-nucleotide exchange factor activity"/>
    <property type="evidence" value="ECO:0007669"/>
    <property type="project" value="UniProtKB-KW"/>
</dbReference>
<dbReference type="InterPro" id="IPR005113">
    <property type="entry name" value="uDENN_dom"/>
</dbReference>
<dbReference type="SMART" id="SM00800">
    <property type="entry name" value="uDENN"/>
    <property type="match status" value="1"/>
</dbReference>
<protein>
    <recommendedName>
        <fullName evidence="8">C-myc promoter-binding protein</fullName>
    </recommendedName>
</protein>
<dbReference type="InterPro" id="IPR051696">
    <property type="entry name" value="DENN_Domain_GEFs"/>
</dbReference>
<feature type="region of interest" description="Disordered" evidence="3">
    <location>
        <begin position="1216"/>
        <end position="1247"/>
    </location>
</feature>
<evidence type="ECO:0000256" key="2">
    <source>
        <dbReference type="PROSITE-ProRule" id="PRU00708"/>
    </source>
</evidence>
<sequence>MEEKRIADYFVVAGMTENPKLLQENIFSDSSHLRTATNIDPITEIGVFFPALDEQVPDDHEVLRFTPSGLDADLNYGSVRTTACFLYFKRGRDKPPLVDIGVMYDGFERIMPDAEIVLKTPGDRLANVNNSSSKIFLTYRRAKPDMPMNELVVTDLCLLIPGKGEKVPHAFCQIYKTLNKGMVGNDVFLCYKKSMNSPKCITYQPEILHRYPTIDHFDFPLNKCTSVPLFCLPLGTTLEMWPHIPSGEKRQAPTPIFSTFVLTANDGTYKVYGSALTFYENFNEKYLTDQQKEFFEWDNAEVSTSNSLHVNKSICILSNYPFGDTFEKWLAYLQMMASCNTPLPIPIERYITHLLDEVPFPSPSILLQLSSASNDRILLTQPEDSPLPRSGAGFRHLLSNLGAENCLHVLVLVLTEQKILIHSLRPSTLTAVAEAVATMLFPFKWKCPYIPLCPLGLAEVLHAPLPYLIGVDSRFFEIYEPPNDVTCIDLDTNNISLCESQKHLSTKLLPKRAARILKNTLRNIEDELNTLAASEHPTNSLDRDFKRKKREQNFEMRIQEAFLRFMASILRGYKDYLVPISKAPTIGATDTEALFQVSAFLRSRDKTHHKFFQLFMKTQMFITFIEERSFVSDGDNNLTFFDECAERVSAYDDETAEIHFVDYDTGHSSERTKFILPPEIVGGTDKTYNYNSFDLDPKLLNQTRKTLTSNILQQAGITPGSPISRRTKHEIKSAQKMARKIQRFPEAWAKYLLGTCYSIYFIVLPSIIAENTGLEHTCLRNAYDLLAKASKFKIHVDEVCFRIMMQLCGMYNLPILAVRLHHLMKRSGIQPNALTYGFYNRCVLESEWPSETAISSQMRWSKLRNFVLGAAHFRRAGKKYASRRRLSISHENNLSTLETTDGTSRTSLDSGSALESTQQNGILDFAAFDRIRDRLGSIVKASLPQEQSSDVLSSAGLLISSGDGATSLDSKHINAHDLSPRMLARSDSFGGDAKFIDKLQKLNIESKMKCQKVLKFNESEELDENGQRIVNGNHVDDLNVPKLSPSKVSPRTVVTENDPLGALEDNETDEIIQVQQSQPLTEEQMEKARIHEAMFSEQPVLFKGIRSQTFENASNLNKGMHRSDTMPTQSLTSSFASIGSSLKFGFSRYSPARLSLVKKDLKDLKLPSQFIENISNMSPSLAGKKNEIIQGGISQLKFAATSVAKKFDEIKQTISSNTTPIKTNGGSNSSTLEREKNLHSSNDDLLNDERIPGRRRVASDFDLWGRINESRKSSYNNLTRLGEAASTNSLNSYPSTLPENLYGNESNGTLDYDIKIQITSCSQCHNCHVLIYDEEIMSGWSAEDSNLNTFCHACEKSTVPCLDIQIIIDDCLKDQIKISDATVPYLNPLVLRKELENILVEEGDTALRRATFPEEHPIIYYNLLWFMERIDVNTHLPNLIAPKQSNDSQAEDPLHALSSKKSVCVQCLWDNPRFHTDSTFLYFLWKQTTPSSPLLKALLTEQTYLNRAAIQQIISSIRCNDLMTPVKRLANERHKLRNRGVERTHSIYRDILFLALVAIGRENIDVQAFHREYATVFEKLTMIEHKDNLYHSQDLPPTSSALFCRAFFKPLLLIP</sequence>
<keyword evidence="1" id="KW-0344">Guanine-nucleotide releasing factor</keyword>
<keyword evidence="7" id="KW-1185">Reference proteome</keyword>
<reference evidence="6" key="1">
    <citation type="submission" date="2022-01" db="EMBL/GenBank/DDBJ databases">
        <authorList>
            <person name="King R."/>
        </authorList>
    </citation>
    <scope>NUCLEOTIDE SEQUENCE</scope>
</reference>
<dbReference type="Proteomes" id="UP001153620">
    <property type="component" value="Chromosome 3"/>
</dbReference>
<dbReference type="GO" id="GO:0032483">
    <property type="term" value="P:regulation of Rab protein signal transduction"/>
    <property type="evidence" value="ECO:0007669"/>
    <property type="project" value="TreeGrafter"/>
</dbReference>
<evidence type="ECO:0000259" key="4">
    <source>
        <dbReference type="PROSITE" id="PS50211"/>
    </source>
</evidence>
<evidence type="ECO:0008006" key="8">
    <source>
        <dbReference type="Google" id="ProtNLM"/>
    </source>
</evidence>
<dbReference type="InterPro" id="IPR011990">
    <property type="entry name" value="TPR-like_helical_dom_sf"/>
</dbReference>
<dbReference type="GO" id="GO:0031410">
    <property type="term" value="C:cytoplasmic vesicle"/>
    <property type="evidence" value="ECO:0007669"/>
    <property type="project" value="TreeGrafter"/>
</dbReference>
<dbReference type="Pfam" id="PF02141">
    <property type="entry name" value="DENN"/>
    <property type="match status" value="1"/>
</dbReference>
<dbReference type="PROSITE" id="PS51375">
    <property type="entry name" value="PPR"/>
    <property type="match status" value="1"/>
</dbReference>
<dbReference type="InterPro" id="IPR005112">
    <property type="entry name" value="dDENN_dom"/>
</dbReference>
<feature type="domain" description="UDENN" evidence="4">
    <location>
        <begin position="187"/>
        <end position="636"/>
    </location>
</feature>
<dbReference type="SMART" id="SM00799">
    <property type="entry name" value="DENN"/>
    <property type="match status" value="1"/>
</dbReference>
<feature type="repeat" description="PPR" evidence="2">
    <location>
        <begin position="797"/>
        <end position="831"/>
    </location>
</feature>
<proteinExistence type="predicted"/>
<dbReference type="SMART" id="SM00801">
    <property type="entry name" value="dDENN"/>
    <property type="match status" value="1"/>
</dbReference>